<protein>
    <recommendedName>
        <fullName evidence="7">Annexin</fullName>
    </recommendedName>
</protein>
<keyword evidence="3 7" id="KW-0106">Calcium</keyword>
<comment type="domain">
    <text evidence="7">A pair of annexin repeats may form one binding site for calcium and phospholipid.</text>
</comment>
<dbReference type="Ensembl" id="ENSPMAT00000002522.1">
    <property type="protein sequence ID" value="ENSPMAP00000002510.1"/>
    <property type="gene ID" value="ENSPMAG00000002273.1"/>
</dbReference>
<sequence>MSYPGYPGGNPSPYQPAPGYPGAAYPQVGPGGYPGSAAAYPPAGAAYPPGAGGYAPAAGGYPPNAGAYQPTAGPYGQPPGSFPQYPQQPGAGYPAAGGYPTGPAGYNPSNPGQYAPQPGAGGYPGGAPYPTPGAPPYGAGPPGPQYPGPAAGGFGGGYSAPPGGPGYQAAPQPGPQVWVGDRSPGNPPTSYAPSAPPTQQPSGASYAQPAYQQSHSTPAQVSYPSAGGVARGTIHTASNFNAQDDAEVLRRAMKGLGTDERALIDIIVNRSNDQRQKIKLAFKTMYGKDLIRDLRSELSGNFEEIILALFMPTTYYDAWSLMKAIKGAGTDEKVLIEIMCTRTNQEIKEIVRVYREEFNRTLEKDIRSDTSGHFKRLLISMCQGNRDESQTVDMSKAQSDAQRLYTAGEGKLGTDESTFNMILACRSFPQLQATFNEYTRMAQRDIVNTIDREFSGDIRDGMRAIVQCVRSRPAYFAERLFHSMKGLGTDDSGLIRVIVSRSEIDLQDIKQAFLQQYQKTLYTMIQGDTSGDYKRILVAIVGMN</sequence>
<dbReference type="InterPro" id="IPR001464">
    <property type="entry name" value="Annexin"/>
</dbReference>
<dbReference type="InterPro" id="IPR018502">
    <property type="entry name" value="Annexin_repeat"/>
</dbReference>
<dbReference type="GeneTree" id="ENSGT00940000155278"/>
<reference evidence="9" key="2">
    <citation type="submission" date="2025-09" db="UniProtKB">
        <authorList>
            <consortium name="Ensembl"/>
        </authorList>
    </citation>
    <scope>IDENTIFICATION</scope>
</reference>
<dbReference type="GO" id="GO:0005737">
    <property type="term" value="C:cytoplasm"/>
    <property type="evidence" value="ECO:0007669"/>
    <property type="project" value="TreeGrafter"/>
</dbReference>
<feature type="compositionally biased region" description="Low complexity" evidence="8">
    <location>
        <begin position="58"/>
        <end position="68"/>
    </location>
</feature>
<keyword evidence="4 7" id="KW-0041">Annexin</keyword>
<dbReference type="GO" id="GO:0005544">
    <property type="term" value="F:calcium-dependent phospholipid binding"/>
    <property type="evidence" value="ECO:0007669"/>
    <property type="project" value="UniProtKB-KW"/>
</dbReference>
<evidence type="ECO:0000256" key="1">
    <source>
        <dbReference type="ARBA" id="ARBA00007831"/>
    </source>
</evidence>
<dbReference type="GO" id="GO:0001786">
    <property type="term" value="F:phosphatidylserine binding"/>
    <property type="evidence" value="ECO:0007669"/>
    <property type="project" value="TreeGrafter"/>
</dbReference>
<evidence type="ECO:0000256" key="3">
    <source>
        <dbReference type="ARBA" id="ARBA00022837"/>
    </source>
</evidence>
<dbReference type="OMA" id="FNMIMAS"/>
<evidence type="ECO:0000256" key="6">
    <source>
        <dbReference type="ARBA" id="ARBA00037210"/>
    </source>
</evidence>
<comment type="function">
    <text evidence="6">Calcium/phospholipid-binding protein which promotes membrane fusion and is involved in exocytosis.</text>
</comment>
<evidence type="ECO:0000256" key="2">
    <source>
        <dbReference type="ARBA" id="ARBA00022737"/>
    </source>
</evidence>
<reference evidence="9" key="1">
    <citation type="submission" date="2025-08" db="UniProtKB">
        <authorList>
            <consortium name="Ensembl"/>
        </authorList>
    </citation>
    <scope>IDENTIFICATION</scope>
</reference>
<dbReference type="SUPFAM" id="SSF47874">
    <property type="entry name" value="Annexin"/>
    <property type="match status" value="1"/>
</dbReference>
<dbReference type="GO" id="GO:0005634">
    <property type="term" value="C:nucleus"/>
    <property type="evidence" value="ECO:0007669"/>
    <property type="project" value="TreeGrafter"/>
</dbReference>
<feature type="compositionally biased region" description="Low complexity" evidence="8">
    <location>
        <begin position="1"/>
        <end position="12"/>
    </location>
</feature>
<evidence type="ECO:0000256" key="8">
    <source>
        <dbReference type="SAM" id="MobiDB-lite"/>
    </source>
</evidence>
<evidence type="ECO:0000256" key="4">
    <source>
        <dbReference type="ARBA" id="ARBA00023216"/>
    </source>
</evidence>
<feature type="compositionally biased region" description="Pro residues" evidence="8">
    <location>
        <begin position="127"/>
        <end position="147"/>
    </location>
</feature>
<dbReference type="STRING" id="7757.ENSPMAP00000002510"/>
<evidence type="ECO:0000313" key="9">
    <source>
        <dbReference type="Ensembl" id="ENSPMAP00000002510.1"/>
    </source>
</evidence>
<dbReference type="GO" id="GO:0005886">
    <property type="term" value="C:plasma membrane"/>
    <property type="evidence" value="ECO:0007669"/>
    <property type="project" value="TreeGrafter"/>
</dbReference>
<dbReference type="HOGENOM" id="CLU_025300_6_1_1"/>
<dbReference type="SMART" id="SM00335">
    <property type="entry name" value="ANX"/>
    <property type="match status" value="4"/>
</dbReference>
<feature type="compositionally biased region" description="Polar residues" evidence="8">
    <location>
        <begin position="200"/>
        <end position="223"/>
    </location>
</feature>
<feature type="region of interest" description="Disordered" evidence="8">
    <location>
        <begin position="1"/>
        <end position="28"/>
    </location>
</feature>
<dbReference type="PANTHER" id="PTHR10502">
    <property type="entry name" value="ANNEXIN"/>
    <property type="match status" value="1"/>
</dbReference>
<dbReference type="PROSITE" id="PS00223">
    <property type="entry name" value="ANNEXIN_1"/>
    <property type="match status" value="3"/>
</dbReference>
<dbReference type="Gene3D" id="1.10.220.10">
    <property type="entry name" value="Annexin"/>
    <property type="match status" value="4"/>
</dbReference>
<dbReference type="FunFam" id="1.10.220.10:FF:000004">
    <property type="entry name" value="Annexin"/>
    <property type="match status" value="1"/>
</dbReference>
<dbReference type="InterPro" id="IPR037104">
    <property type="entry name" value="Annexin_sf"/>
</dbReference>
<feature type="region of interest" description="Disordered" evidence="8">
    <location>
        <begin position="58"/>
        <end position="224"/>
    </location>
</feature>
<organism evidence="9">
    <name type="scientific">Petromyzon marinus</name>
    <name type="common">Sea lamprey</name>
    <dbReference type="NCBI Taxonomy" id="7757"/>
    <lineage>
        <taxon>Eukaryota</taxon>
        <taxon>Metazoa</taxon>
        <taxon>Chordata</taxon>
        <taxon>Craniata</taxon>
        <taxon>Vertebrata</taxon>
        <taxon>Cyclostomata</taxon>
        <taxon>Hyperoartia</taxon>
        <taxon>Petromyzontiformes</taxon>
        <taxon>Petromyzontidae</taxon>
        <taxon>Petromyzon</taxon>
    </lineage>
</organism>
<dbReference type="FunFam" id="1.10.220.10:FF:000001">
    <property type="entry name" value="Annexin"/>
    <property type="match status" value="1"/>
</dbReference>
<evidence type="ECO:0000256" key="5">
    <source>
        <dbReference type="ARBA" id="ARBA00023302"/>
    </source>
</evidence>
<dbReference type="InterPro" id="IPR018252">
    <property type="entry name" value="Annexin_repeat_CS"/>
</dbReference>
<dbReference type="FunFam" id="1.10.220.10:FF:000002">
    <property type="entry name" value="Annexin"/>
    <property type="match status" value="1"/>
</dbReference>
<feature type="compositionally biased region" description="Low complexity" evidence="8">
    <location>
        <begin position="83"/>
        <end position="118"/>
    </location>
</feature>
<dbReference type="PRINTS" id="PR00196">
    <property type="entry name" value="ANNEXIN"/>
</dbReference>
<keyword evidence="2 7" id="KW-0677">Repeat</keyword>
<comment type="similarity">
    <text evidence="1 7">Belongs to the annexin family.</text>
</comment>
<dbReference type="AlphaFoldDB" id="S4RBC9"/>
<accession>S4RBC9</accession>
<dbReference type="PROSITE" id="PS51897">
    <property type="entry name" value="ANNEXIN_2"/>
    <property type="match status" value="4"/>
</dbReference>
<name>S4RBC9_PETMA</name>
<dbReference type="PANTHER" id="PTHR10502:SF239">
    <property type="entry name" value="ANNEXIN A7"/>
    <property type="match status" value="1"/>
</dbReference>
<proteinExistence type="inferred from homology"/>
<evidence type="ECO:0000256" key="7">
    <source>
        <dbReference type="RuleBase" id="RU003540"/>
    </source>
</evidence>
<dbReference type="FunFam" id="1.10.220.10:FF:000003">
    <property type="entry name" value="Annexin"/>
    <property type="match status" value="1"/>
</dbReference>
<dbReference type="PRINTS" id="PR01871">
    <property type="entry name" value="ANNEXINVII"/>
</dbReference>
<keyword evidence="5 7" id="KW-0111">Calcium/phospholipid-binding</keyword>
<dbReference type="GO" id="GO:0012506">
    <property type="term" value="C:vesicle membrane"/>
    <property type="evidence" value="ECO:0007669"/>
    <property type="project" value="TreeGrafter"/>
</dbReference>
<dbReference type="Pfam" id="PF00191">
    <property type="entry name" value="Annexin"/>
    <property type="match status" value="4"/>
</dbReference>
<dbReference type="GO" id="GO:0005509">
    <property type="term" value="F:calcium ion binding"/>
    <property type="evidence" value="ECO:0007669"/>
    <property type="project" value="InterPro"/>
</dbReference>